<dbReference type="PANTHER" id="PTHR43553:SF24">
    <property type="entry name" value="ENERGY-COUPLING FACTOR TRANSPORTER ATP-BINDING PROTEIN ECFA1"/>
    <property type="match status" value="1"/>
</dbReference>
<accession>A0ABY5S4X3</accession>
<keyword evidence="3" id="KW-0547">Nucleotide-binding</keyword>
<dbReference type="InterPro" id="IPR050095">
    <property type="entry name" value="ECF_ABC_transporter_ATP-bd"/>
</dbReference>
<evidence type="ECO:0000256" key="3">
    <source>
        <dbReference type="ARBA" id="ARBA00022741"/>
    </source>
</evidence>
<dbReference type="SMART" id="SM00382">
    <property type="entry name" value="AAA"/>
    <property type="match status" value="1"/>
</dbReference>
<keyword evidence="2" id="KW-0813">Transport</keyword>
<evidence type="ECO:0000313" key="7">
    <source>
        <dbReference type="Proteomes" id="UP001057877"/>
    </source>
</evidence>
<evidence type="ECO:0000256" key="2">
    <source>
        <dbReference type="ARBA" id="ARBA00022448"/>
    </source>
</evidence>
<dbReference type="InterPro" id="IPR017871">
    <property type="entry name" value="ABC_transporter-like_CS"/>
</dbReference>
<protein>
    <submittedName>
        <fullName evidence="6">ATP-binding cassette domain-containing protein</fullName>
    </submittedName>
</protein>
<evidence type="ECO:0000259" key="5">
    <source>
        <dbReference type="SMART" id="SM00382"/>
    </source>
</evidence>
<keyword evidence="4 6" id="KW-0067">ATP-binding</keyword>
<dbReference type="EMBL" id="CP091430">
    <property type="protein sequence ID" value="UVI27615.1"/>
    <property type="molecule type" value="Genomic_DNA"/>
</dbReference>
<dbReference type="Gene3D" id="3.40.50.300">
    <property type="entry name" value="P-loop containing nucleotide triphosphate hydrolases"/>
    <property type="match status" value="1"/>
</dbReference>
<keyword evidence="7" id="KW-1185">Reference proteome</keyword>
<evidence type="ECO:0000256" key="1">
    <source>
        <dbReference type="ARBA" id="ARBA00005417"/>
    </source>
</evidence>
<gene>
    <name evidence="6" type="ORF">L1F29_19300</name>
</gene>
<dbReference type="InterPro" id="IPR027417">
    <property type="entry name" value="P-loop_NTPase"/>
</dbReference>
<dbReference type="GO" id="GO:0005524">
    <property type="term" value="F:ATP binding"/>
    <property type="evidence" value="ECO:0007669"/>
    <property type="project" value="UniProtKB-KW"/>
</dbReference>
<dbReference type="RefSeq" id="WP_258383705.1">
    <property type="nucleotide sequence ID" value="NZ_CP091430.1"/>
</dbReference>
<dbReference type="SUPFAM" id="SSF52540">
    <property type="entry name" value="P-loop containing nucleoside triphosphate hydrolases"/>
    <property type="match status" value="1"/>
</dbReference>
<evidence type="ECO:0000313" key="6">
    <source>
        <dbReference type="EMBL" id="UVI27615.1"/>
    </source>
</evidence>
<dbReference type="InterPro" id="IPR003439">
    <property type="entry name" value="ABC_transporter-like_ATP-bd"/>
</dbReference>
<feature type="domain" description="AAA+ ATPase" evidence="5">
    <location>
        <begin position="1"/>
        <end position="179"/>
    </location>
</feature>
<comment type="similarity">
    <text evidence="1">Belongs to the ABC transporter superfamily.</text>
</comment>
<organism evidence="6 7">
    <name type="scientific">Paenibacillus spongiae</name>
    <dbReference type="NCBI Taxonomy" id="2909671"/>
    <lineage>
        <taxon>Bacteria</taxon>
        <taxon>Bacillati</taxon>
        <taxon>Bacillota</taxon>
        <taxon>Bacilli</taxon>
        <taxon>Bacillales</taxon>
        <taxon>Paenibacillaceae</taxon>
        <taxon>Paenibacillus</taxon>
    </lineage>
</organism>
<reference evidence="6" key="1">
    <citation type="submission" date="2022-01" db="EMBL/GenBank/DDBJ databases">
        <title>Paenibacillus spongiae sp. nov., isolated from marine sponge.</title>
        <authorList>
            <person name="Li Z."/>
            <person name="Zhang M."/>
        </authorList>
    </citation>
    <scope>NUCLEOTIDE SEQUENCE</scope>
    <source>
        <strain evidence="6">PHS-Z3</strain>
    </source>
</reference>
<dbReference type="PROSITE" id="PS00211">
    <property type="entry name" value="ABC_TRANSPORTER_1"/>
    <property type="match status" value="1"/>
</dbReference>
<dbReference type="PANTHER" id="PTHR43553">
    <property type="entry name" value="HEAVY METAL TRANSPORTER"/>
    <property type="match status" value="1"/>
</dbReference>
<dbReference type="Proteomes" id="UP001057877">
    <property type="component" value="Chromosome"/>
</dbReference>
<name>A0ABY5S4X3_9BACL</name>
<dbReference type="InterPro" id="IPR003593">
    <property type="entry name" value="AAA+_ATPase"/>
</dbReference>
<sequence length="236" mass="25445">MAGVNGSGKTTLARLLAGLTIEGVNGERCRGFAGDMPSPYVMQQPEAQLFGETPREEIHFALEWLGLPADAILPNTERILEETGLLAFADYTWDRLSGGQRQLAAVAAAAAGEAPLIVFDEATSMLDDRSSHIVHQLARSLHGQGTAVVWVTQRLHELEPSSRVAALSGGVIRYDGTVRGFLHGDTGHDVHEPSPCERCGLRLPYLASLGAQLHRQGVIEPPIPLSAGEWREVLDK</sequence>
<evidence type="ECO:0000256" key="4">
    <source>
        <dbReference type="ARBA" id="ARBA00022840"/>
    </source>
</evidence>
<dbReference type="Pfam" id="PF00005">
    <property type="entry name" value="ABC_tran"/>
    <property type="match status" value="1"/>
</dbReference>
<proteinExistence type="inferred from homology"/>